<name>A0ABV8HHA3_9ACTN</name>
<feature type="binding site" evidence="3">
    <location>
        <begin position="606"/>
        <end position="613"/>
    </location>
    <ligand>
        <name>ATP</name>
        <dbReference type="ChEBI" id="CHEBI:30616"/>
    </ligand>
</feature>
<evidence type="ECO:0000256" key="4">
    <source>
        <dbReference type="SAM" id="MobiDB-lite"/>
    </source>
</evidence>
<dbReference type="InterPro" id="IPR002543">
    <property type="entry name" value="FtsK_dom"/>
</dbReference>
<reference evidence="7" key="1">
    <citation type="journal article" date="2019" name="Int. J. Syst. Evol. Microbiol.">
        <title>The Global Catalogue of Microorganisms (GCM) 10K type strain sequencing project: providing services to taxonomists for standard genome sequencing and annotation.</title>
        <authorList>
            <consortium name="The Broad Institute Genomics Platform"/>
            <consortium name="The Broad Institute Genome Sequencing Center for Infectious Disease"/>
            <person name="Wu L."/>
            <person name="Ma J."/>
        </authorList>
    </citation>
    <scope>NUCLEOTIDE SEQUENCE [LARGE SCALE GENOMIC DNA]</scope>
    <source>
        <strain evidence="7">CGMCC 4.7237</strain>
    </source>
</reference>
<accession>A0ABV8HHA3</accession>
<gene>
    <name evidence="6" type="ORF">ACFO3J_05570</name>
</gene>
<dbReference type="InterPro" id="IPR050206">
    <property type="entry name" value="FtsK/SpoIIIE/SftA"/>
</dbReference>
<evidence type="ECO:0000256" key="1">
    <source>
        <dbReference type="ARBA" id="ARBA00022741"/>
    </source>
</evidence>
<dbReference type="PANTHER" id="PTHR22683">
    <property type="entry name" value="SPORULATION PROTEIN RELATED"/>
    <property type="match status" value="1"/>
</dbReference>
<dbReference type="Proteomes" id="UP001595765">
    <property type="component" value="Unassembled WGS sequence"/>
</dbReference>
<dbReference type="Pfam" id="PF01580">
    <property type="entry name" value="FtsK_SpoIIIE"/>
    <property type="match status" value="2"/>
</dbReference>
<dbReference type="SUPFAM" id="SSF52540">
    <property type="entry name" value="P-loop containing nucleoside triphosphate hydrolases"/>
    <property type="match status" value="2"/>
</dbReference>
<evidence type="ECO:0000313" key="6">
    <source>
        <dbReference type="EMBL" id="MFC4030936.1"/>
    </source>
</evidence>
<proteinExistence type="predicted"/>
<dbReference type="Gene3D" id="3.40.50.300">
    <property type="entry name" value="P-loop containing nucleotide triphosphate hydrolases"/>
    <property type="match status" value="3"/>
</dbReference>
<evidence type="ECO:0000256" key="2">
    <source>
        <dbReference type="ARBA" id="ARBA00022840"/>
    </source>
</evidence>
<feature type="domain" description="FtsK" evidence="5">
    <location>
        <begin position="915"/>
        <end position="1107"/>
    </location>
</feature>
<dbReference type="RefSeq" id="WP_386426666.1">
    <property type="nucleotide sequence ID" value="NZ_JBHSBB010000006.1"/>
</dbReference>
<feature type="region of interest" description="Disordered" evidence="4">
    <location>
        <begin position="40"/>
        <end position="70"/>
    </location>
</feature>
<organism evidence="6 7">
    <name type="scientific">Streptomyces polygonati</name>
    <dbReference type="NCBI Taxonomy" id="1617087"/>
    <lineage>
        <taxon>Bacteria</taxon>
        <taxon>Bacillati</taxon>
        <taxon>Actinomycetota</taxon>
        <taxon>Actinomycetes</taxon>
        <taxon>Kitasatosporales</taxon>
        <taxon>Streptomycetaceae</taxon>
        <taxon>Streptomyces</taxon>
    </lineage>
</organism>
<dbReference type="CDD" id="cd01127">
    <property type="entry name" value="TrwB_TraG_TraD_VirD4"/>
    <property type="match status" value="1"/>
</dbReference>
<keyword evidence="7" id="KW-1185">Reference proteome</keyword>
<sequence>MRRLLTVVLPDGTEHDIALTAPESTPLARIAVRFTREWGAPPQSVSRQETGGRLRLGRAPSLHTASGPLPGRMLLADSPLRDGVRVGFGGPLRGEPAEEDGVFELLTVAGQDLGSLTRFPYRVPAPGQAPVDLLIAAKSGTRVRVPADGPVLVSASGRSPVMLGGRPVTGWRPWNEGEPLLVGGRVLEFHRTPAPTVTFAPFEGAAAGPGGSRLVRRTPRQQVITGIPAPGRARAADTPPRNTSQLIAELLLPLRSVRKVIAIGSAVREITGDRHTSPGPAALLSIAGLGGGRLWERRPAEPDFLALRCGLSVMAVPQGAVDPVRRSALSYPAEQLLLLSARLSMPQLGVLGVTGPDEGPRLLASWFAAQAAVLHSPEDLSVQVLTDPEGAARWSWLRWLPRPVSRPEERDTPRVFADPSEQTYQVGRLLKLVAERRRSGRHSAGGSAGVLLVLDGARRRLTLPGISTLLREGPAAGVYVVCLESEPKQLPAGCAAVVDLEKRTIQAATEGAAPTAFLPDLPAPPWFEQLGRLLAPLRDAAAEEQARDFEAVPLLELLGLADPEPELIATRWEVVPRATKVAVGLAGGQPFELDLVRDGPHALVAGTSGSGKSEFLRAWIGSLAVANRPDEMLFVLVDYKGGSAFGGLAALPHVTSVITDLDSQQARRILGRLAAALRDRESLLSEYGARDIADYQALRDRRGHLPPLPRLVFVVDEFAALASELPDLIEGLVATAVRGRSLGIHLVLATQRSAGVLSPDIRAATNLRVALRVINAGDSRDVIDAPDALGISPASPGRAFVRTGADDLAQMQTARLGGPGTARSHGVEIAELMPDGSIPSPTPSFADPDGPTDLDRLVEAVASAARHLGVAAPPGPLPPPLPTVVPLSEIPAPAGGRDLAPVAYGWEQALDELAPQPALFDLAGTGSLFVEGIRGSGCSQFLRTFAAAVARQHSTADVHLFGIDCGGGALLALTALPHCGAVAGQNQPDRIGRLLGHLNATVYTRRQTLAAGGFADLAAQRQAVPTAQRLPYLVLLVDHWELMPASSSTSDFMLDLTTLIRDGADVGVRVVVTTSLGRFSPVRRDLAVRDRLLLGLSAETSQRYELLSRHGVIDPELLPRSLTPGRAFRPGSGVEIQVALLDGGPSRRGQTDALDRLAEQVRDRDSGVPETRRPFRIEDTPKAADQFRVGAGTGRPVGREDVLAWLRDRYTSSTSAALLGPRRAGKSWVLNELHRRLVADGFQAVHRLVVPQPSSAIDSPDALAVLLDRSVRGAAGPAEALLDKAASGIGAGRLMFLLDEVGRLAGYAPAAVSWLRDLGQAGAWLVYTGTEKDWQSVVRQALTVPGSSFGNDVNARSLGPLKVGDALDFLTGTAANLGVNLPRETTAARIVESVGTWPFYLQAVGDAVVRAVQDNDLAPLTSASALRDLITYRLLDEWSQHFRARWAEIGRAGMAALLSAPGELPAAPSPAQRQELREVGLLGPGEVWLHDPPLLEWIARNENSLRDGGMSG</sequence>
<dbReference type="SMART" id="SM00382">
    <property type="entry name" value="AAA"/>
    <property type="match status" value="3"/>
</dbReference>
<keyword evidence="2 3" id="KW-0067">ATP-binding</keyword>
<feature type="domain" description="FtsK" evidence="5">
    <location>
        <begin position="588"/>
        <end position="780"/>
    </location>
</feature>
<comment type="caution">
    <text evidence="6">The sequence shown here is derived from an EMBL/GenBank/DDBJ whole genome shotgun (WGS) entry which is preliminary data.</text>
</comment>
<evidence type="ECO:0000256" key="3">
    <source>
        <dbReference type="PROSITE-ProRule" id="PRU00289"/>
    </source>
</evidence>
<dbReference type="PROSITE" id="PS50901">
    <property type="entry name" value="FTSK"/>
    <property type="match status" value="2"/>
</dbReference>
<evidence type="ECO:0000259" key="5">
    <source>
        <dbReference type="PROSITE" id="PS50901"/>
    </source>
</evidence>
<dbReference type="EMBL" id="JBHSBB010000006">
    <property type="protein sequence ID" value="MFC4030936.1"/>
    <property type="molecule type" value="Genomic_DNA"/>
</dbReference>
<evidence type="ECO:0000313" key="7">
    <source>
        <dbReference type="Proteomes" id="UP001595765"/>
    </source>
</evidence>
<dbReference type="InterPro" id="IPR027417">
    <property type="entry name" value="P-loop_NTPase"/>
</dbReference>
<protein>
    <submittedName>
        <fullName evidence="6">FtsK/SpoIIIE domain-containing protein</fullName>
    </submittedName>
</protein>
<dbReference type="InterPro" id="IPR003593">
    <property type="entry name" value="AAA+_ATPase"/>
</dbReference>
<dbReference type="PANTHER" id="PTHR22683:SF1">
    <property type="entry name" value="TYPE VII SECRETION SYSTEM PROTEIN ESSC"/>
    <property type="match status" value="1"/>
</dbReference>
<keyword evidence="1 3" id="KW-0547">Nucleotide-binding</keyword>
<feature type="binding site" evidence="3">
    <location>
        <begin position="932"/>
        <end position="939"/>
    </location>
    <ligand>
        <name>ATP</name>
        <dbReference type="ChEBI" id="CHEBI:30616"/>
    </ligand>
</feature>